<name>A0A2P4ZN66_9HYPO</name>
<dbReference type="InterPro" id="IPR010828">
    <property type="entry name" value="Atf2/Sli1-like"/>
</dbReference>
<dbReference type="Gene3D" id="3.30.559.10">
    <property type="entry name" value="Chloramphenicol acetyltransferase-like domain"/>
    <property type="match status" value="1"/>
</dbReference>
<reference evidence="2 3" key="1">
    <citation type="journal article" date="2016" name="Genome Announc.">
        <title>Draft Whole-Genome Sequence of Trichoderma gamsii T6085, a Promising Biocontrol Agent of Fusarium Head Blight on Wheat.</title>
        <authorList>
            <person name="Baroncelli R."/>
            <person name="Zapparata A."/>
            <person name="Piaggeschi G."/>
            <person name="Sarrocco S."/>
            <person name="Vannacci G."/>
        </authorList>
    </citation>
    <scope>NUCLEOTIDE SEQUENCE [LARGE SCALE GENOMIC DNA]</scope>
    <source>
        <strain evidence="2 3">T6085</strain>
    </source>
</reference>
<organism evidence="2 3">
    <name type="scientific">Trichoderma gamsii</name>
    <dbReference type="NCBI Taxonomy" id="398673"/>
    <lineage>
        <taxon>Eukaryota</taxon>
        <taxon>Fungi</taxon>
        <taxon>Dikarya</taxon>
        <taxon>Ascomycota</taxon>
        <taxon>Pezizomycotina</taxon>
        <taxon>Sordariomycetes</taxon>
        <taxon>Hypocreomycetidae</taxon>
        <taxon>Hypocreales</taxon>
        <taxon>Hypocreaceae</taxon>
        <taxon>Trichoderma</taxon>
    </lineage>
</organism>
<evidence type="ECO:0000313" key="2">
    <source>
        <dbReference type="EMBL" id="PON25737.1"/>
    </source>
</evidence>
<dbReference type="AlphaFoldDB" id="A0A2P4ZN66"/>
<dbReference type="STRING" id="398673.A0A2P4ZN66"/>
<comment type="caution">
    <text evidence="2">The sequence shown here is derived from an EMBL/GenBank/DDBJ whole genome shotgun (WGS) entry which is preliminary data.</text>
</comment>
<evidence type="ECO:0000256" key="1">
    <source>
        <dbReference type="SAM" id="MobiDB-lite"/>
    </source>
</evidence>
<protein>
    <recommendedName>
        <fullName evidence="4">Alcohol acetyltransferase</fullName>
    </recommendedName>
</protein>
<dbReference type="SUPFAM" id="SSF52777">
    <property type="entry name" value="CoA-dependent acyltransferases"/>
    <property type="match status" value="2"/>
</dbReference>
<gene>
    <name evidence="2" type="ORF">TGAM01_v205174</name>
</gene>
<evidence type="ECO:0000313" key="3">
    <source>
        <dbReference type="Proteomes" id="UP000054821"/>
    </source>
</evidence>
<dbReference type="InterPro" id="IPR023213">
    <property type="entry name" value="CAT-like_dom_sf"/>
</dbReference>
<dbReference type="RefSeq" id="XP_018663474.1">
    <property type="nucleotide sequence ID" value="XM_018803436.1"/>
</dbReference>
<sequence>MAVDNNSTTTTTGPKTIRKLGPSEHYSSSRHHLGIYRCVTVAVRHFHPQPSPLLQGTQISPAFFAALASIVKDQPILRVGITGEESSNAHWTHIPQVDLRDHVSVELVPCETVQEYEDKIAERQGWEQDQKWQNLETRSPWRITILRPSSDNESVLKELGGQEDVFLFFHHALMDGTSGREFHEMLLSALAAHQNQDKDFSTVLSFPEPPSLNEPLEDAVNFTFSWRFMLGVLWNHYGPRFLKPKPQPVWNAKPYNFSLPYKTRIKPIDISPETLSVLLEACRKHSVTLTALLHSLVLTSLATRLSSSPAESPAFFSGTPISLRPYLAKKPDDMDKTSASPPLRCLVSTCFHQFSPATVSALRAPNADINALIWENAAQAKKDLATKLALIPRDDIVAMLKYVSNWMEFWRKRDGMPRSESWEISNVGVLKSAETTDSPRATRMLFSNGAMAAGPPIGVDVASVAGSKLTLSVSYQDKVVDDELVEQLRSDLRGYAEKLAETGTSFV</sequence>
<dbReference type="EMBL" id="JPDN02000016">
    <property type="protein sequence ID" value="PON25737.1"/>
    <property type="molecule type" value="Genomic_DNA"/>
</dbReference>
<proteinExistence type="predicted"/>
<dbReference type="GO" id="GO:0008080">
    <property type="term" value="F:N-acetyltransferase activity"/>
    <property type="evidence" value="ECO:0007669"/>
    <property type="project" value="TreeGrafter"/>
</dbReference>
<dbReference type="Pfam" id="PF07247">
    <property type="entry name" value="AATase"/>
    <property type="match status" value="1"/>
</dbReference>
<dbReference type="InterPro" id="IPR052058">
    <property type="entry name" value="Alcohol_O-acetyltransferase"/>
</dbReference>
<dbReference type="PANTHER" id="PTHR28037">
    <property type="entry name" value="ALCOHOL O-ACETYLTRANSFERASE 1-RELATED"/>
    <property type="match status" value="1"/>
</dbReference>
<dbReference type="PANTHER" id="PTHR28037:SF1">
    <property type="entry name" value="ALCOHOL O-ACETYLTRANSFERASE 1-RELATED"/>
    <property type="match status" value="1"/>
</dbReference>
<dbReference type="GeneID" id="29983519"/>
<accession>A0A2P4ZN66</accession>
<keyword evidence="3" id="KW-1185">Reference proteome</keyword>
<dbReference type="Proteomes" id="UP000054821">
    <property type="component" value="Unassembled WGS sequence"/>
</dbReference>
<evidence type="ECO:0008006" key="4">
    <source>
        <dbReference type="Google" id="ProtNLM"/>
    </source>
</evidence>
<feature type="region of interest" description="Disordered" evidence="1">
    <location>
        <begin position="1"/>
        <end position="28"/>
    </location>
</feature>